<dbReference type="PANTHER" id="PTHR46825:SF8">
    <property type="entry name" value="BETA-LACTAMASE-RELATED"/>
    <property type="match status" value="1"/>
</dbReference>
<dbReference type="RefSeq" id="WP_345437640.1">
    <property type="nucleotide sequence ID" value="NZ_BAABHK010000014.1"/>
</dbReference>
<dbReference type="PANTHER" id="PTHR46825">
    <property type="entry name" value="D-ALANYL-D-ALANINE-CARBOXYPEPTIDASE/ENDOPEPTIDASE AMPH"/>
    <property type="match status" value="1"/>
</dbReference>
<evidence type="ECO:0000313" key="3">
    <source>
        <dbReference type="Proteomes" id="UP001501442"/>
    </source>
</evidence>
<dbReference type="Gene3D" id="3.40.710.10">
    <property type="entry name" value="DD-peptidase/beta-lactamase superfamily"/>
    <property type="match status" value="1"/>
</dbReference>
<proteinExistence type="predicted"/>
<dbReference type="InterPro" id="IPR001466">
    <property type="entry name" value="Beta-lactam-related"/>
</dbReference>
<evidence type="ECO:0000259" key="1">
    <source>
        <dbReference type="Pfam" id="PF00144"/>
    </source>
</evidence>
<dbReference type="InterPro" id="IPR012338">
    <property type="entry name" value="Beta-lactam/transpept-like"/>
</dbReference>
<keyword evidence="2" id="KW-0378">Hydrolase</keyword>
<organism evidence="2 3">
    <name type="scientific">Actinoallomurus vinaceus</name>
    <dbReference type="NCBI Taxonomy" id="1080074"/>
    <lineage>
        <taxon>Bacteria</taxon>
        <taxon>Bacillati</taxon>
        <taxon>Actinomycetota</taxon>
        <taxon>Actinomycetes</taxon>
        <taxon>Streptosporangiales</taxon>
        <taxon>Thermomonosporaceae</taxon>
        <taxon>Actinoallomurus</taxon>
    </lineage>
</organism>
<dbReference type="EMBL" id="BAABHK010000014">
    <property type="protein sequence ID" value="GAA4634666.1"/>
    <property type="molecule type" value="Genomic_DNA"/>
</dbReference>
<evidence type="ECO:0000313" key="2">
    <source>
        <dbReference type="EMBL" id="GAA4634666.1"/>
    </source>
</evidence>
<comment type="caution">
    <text evidence="2">The sequence shown here is derived from an EMBL/GenBank/DDBJ whole genome shotgun (WGS) entry which is preliminary data.</text>
</comment>
<reference evidence="3" key="1">
    <citation type="journal article" date="2019" name="Int. J. Syst. Evol. Microbiol.">
        <title>The Global Catalogue of Microorganisms (GCM) 10K type strain sequencing project: providing services to taxonomists for standard genome sequencing and annotation.</title>
        <authorList>
            <consortium name="The Broad Institute Genomics Platform"/>
            <consortium name="The Broad Institute Genome Sequencing Center for Infectious Disease"/>
            <person name="Wu L."/>
            <person name="Ma J."/>
        </authorList>
    </citation>
    <scope>NUCLEOTIDE SEQUENCE [LARGE SCALE GENOMIC DNA]</scope>
    <source>
        <strain evidence="3">JCM 17939</strain>
    </source>
</reference>
<keyword evidence="3" id="KW-1185">Reference proteome</keyword>
<sequence length="413" mass="43942">MDFAQTLRLPDGSVSPIGVPAAPGVCVGSLDDGEESYGAYGVRSVEDPVPVTADTLFRVASISKLITATVLTRLGVGLDALVRDHIPGFRVADPAVGEQVTVRDLLTHRSGWAPDEAAYRPADELDAGALARAVADLATAPQIFPLRRFHGYSNAGFIVLARIVEVAAGVPFEDAARRLVFEPAGMERSTFFTDEAVTYPIALGHQGDPPRVVRPWGRSRARNGAGGLITSARDLIAFCRHLLAEPHGMWEPLADAAGPGAHVGVGWKIRDLPGEKRAVGHPGQTVGYTARLTILPDSGRAFVILANSEHAGPDLARITDETLGLPAWAEPGEYVQAPDVRDHLGVYTDGTEDVRVDGLGDGVVLSGDQAARVRFTGPDEGRDEGGMPVRFARADGEITWLLLGDSVLRRRPL</sequence>
<name>A0ABP8UNV2_9ACTN</name>
<protein>
    <submittedName>
        <fullName evidence="2">Serine hydrolase domain-containing protein</fullName>
    </submittedName>
</protein>
<dbReference type="Proteomes" id="UP001501442">
    <property type="component" value="Unassembled WGS sequence"/>
</dbReference>
<dbReference type="GO" id="GO:0016787">
    <property type="term" value="F:hydrolase activity"/>
    <property type="evidence" value="ECO:0007669"/>
    <property type="project" value="UniProtKB-KW"/>
</dbReference>
<dbReference type="Pfam" id="PF00144">
    <property type="entry name" value="Beta-lactamase"/>
    <property type="match status" value="1"/>
</dbReference>
<dbReference type="SUPFAM" id="SSF56601">
    <property type="entry name" value="beta-lactamase/transpeptidase-like"/>
    <property type="match status" value="1"/>
</dbReference>
<accession>A0ABP8UNV2</accession>
<gene>
    <name evidence="2" type="ORF">GCM10023196_077070</name>
</gene>
<feature type="domain" description="Beta-lactamase-related" evidence="1">
    <location>
        <begin position="22"/>
        <end position="316"/>
    </location>
</feature>
<dbReference type="InterPro" id="IPR050491">
    <property type="entry name" value="AmpC-like"/>
</dbReference>